<accession>A0A811UEY6</accession>
<protein>
    <submittedName>
        <fullName evidence="1">(Mediterranean fruit fly) hypothetical protein</fullName>
    </submittedName>
</protein>
<name>A0A811UEY6_CERCA</name>
<evidence type="ECO:0000313" key="1">
    <source>
        <dbReference type="EMBL" id="CAD6997361.1"/>
    </source>
</evidence>
<organism evidence="1 2">
    <name type="scientific">Ceratitis capitata</name>
    <name type="common">Mediterranean fruit fly</name>
    <name type="synonym">Tephritis capitata</name>
    <dbReference type="NCBI Taxonomy" id="7213"/>
    <lineage>
        <taxon>Eukaryota</taxon>
        <taxon>Metazoa</taxon>
        <taxon>Ecdysozoa</taxon>
        <taxon>Arthropoda</taxon>
        <taxon>Hexapoda</taxon>
        <taxon>Insecta</taxon>
        <taxon>Pterygota</taxon>
        <taxon>Neoptera</taxon>
        <taxon>Endopterygota</taxon>
        <taxon>Diptera</taxon>
        <taxon>Brachycera</taxon>
        <taxon>Muscomorpha</taxon>
        <taxon>Tephritoidea</taxon>
        <taxon>Tephritidae</taxon>
        <taxon>Ceratitis</taxon>
        <taxon>Ceratitis</taxon>
    </lineage>
</organism>
<proteinExistence type="predicted"/>
<dbReference type="EMBL" id="CAJHJT010000012">
    <property type="protein sequence ID" value="CAD6997361.1"/>
    <property type="molecule type" value="Genomic_DNA"/>
</dbReference>
<dbReference type="AlphaFoldDB" id="A0A811UEY6"/>
<dbReference type="Proteomes" id="UP000606786">
    <property type="component" value="Unassembled WGS sequence"/>
</dbReference>
<sequence length="184" mass="20758">MSAAGIYSAVVCYRSSFFVGSTCDVLHRMKANWFWTRLRSPPLANTVVKCQPMRHHFTQKSQLVNWKLLTLDNIDRLLEGGVVRSAEYYRLDNGGGQRRQTIIDLAPTADKNFGHKDECTSGKNWEKFCNTKSVVGDSCSDKGIGSVATECRRRTELCEDEKKHIWLSGHSVGANCSRRNIVKV</sequence>
<gene>
    <name evidence="1" type="ORF">CCAP1982_LOCUS5994</name>
</gene>
<keyword evidence="2" id="KW-1185">Reference proteome</keyword>
<comment type="caution">
    <text evidence="1">The sequence shown here is derived from an EMBL/GenBank/DDBJ whole genome shotgun (WGS) entry which is preliminary data.</text>
</comment>
<reference evidence="1" key="1">
    <citation type="submission" date="2020-11" db="EMBL/GenBank/DDBJ databases">
        <authorList>
            <person name="Whitehead M."/>
        </authorList>
    </citation>
    <scope>NUCLEOTIDE SEQUENCE</scope>
    <source>
        <strain evidence="1">EGII</strain>
    </source>
</reference>
<evidence type="ECO:0000313" key="2">
    <source>
        <dbReference type="Proteomes" id="UP000606786"/>
    </source>
</evidence>